<evidence type="ECO:0000313" key="2">
    <source>
        <dbReference type="EMBL" id="KXH83169.1"/>
    </source>
</evidence>
<accession>A0A135WE55</accession>
<gene>
    <name evidence="2" type="ORF">AU378_12155</name>
</gene>
<protein>
    <submittedName>
        <fullName evidence="2">Uncharacterized protein</fullName>
    </submittedName>
</protein>
<keyword evidence="1" id="KW-1133">Transmembrane helix</keyword>
<dbReference type="AlphaFoldDB" id="A0A135WE55"/>
<evidence type="ECO:0000313" key="3">
    <source>
        <dbReference type="Proteomes" id="UP000070513"/>
    </source>
</evidence>
<keyword evidence="1" id="KW-0472">Membrane</keyword>
<name>A0A135WE55_9FLAO</name>
<dbReference type="Proteomes" id="UP000070513">
    <property type="component" value="Unassembled WGS sequence"/>
</dbReference>
<evidence type="ECO:0000256" key="1">
    <source>
        <dbReference type="SAM" id="Phobius"/>
    </source>
</evidence>
<reference evidence="3" key="1">
    <citation type="submission" date="2015-12" db="EMBL/GenBank/DDBJ databases">
        <title>Genome sequence of a biocontrol rhizobacterium Chryseobacterium kwangjuense strain KJ1R5 isolated from pepper (Capsicum annuum L.).</title>
        <authorList>
            <person name="Jeong J.-J."/>
            <person name="Park H."/>
            <person name="Mannaa M."/>
            <person name="Sang M.K."/>
            <person name="Choi I.-G."/>
            <person name="Kim K.D."/>
        </authorList>
    </citation>
    <scope>NUCLEOTIDE SEQUENCE [LARGE SCALE GENOMIC DNA]</scope>
    <source>
        <strain evidence="3">KJ1R5</strain>
    </source>
</reference>
<sequence>MYMIIIVKNYSCRDGFLWLIKAKKAKKADFRDCKSADKFIGLLSFLCLFAFPFSQLYSALSLPLILV</sequence>
<feature type="transmembrane region" description="Helical" evidence="1">
    <location>
        <begin position="39"/>
        <end position="60"/>
    </location>
</feature>
<keyword evidence="1" id="KW-0812">Transmembrane</keyword>
<comment type="caution">
    <text evidence="2">The sequence shown here is derived from an EMBL/GenBank/DDBJ whole genome shotgun (WGS) entry which is preliminary data.</text>
</comment>
<organism evidence="2 3">
    <name type="scientific">Chryseobacterium kwangjuense</name>
    <dbReference type="NCBI Taxonomy" id="267125"/>
    <lineage>
        <taxon>Bacteria</taxon>
        <taxon>Pseudomonadati</taxon>
        <taxon>Bacteroidota</taxon>
        <taxon>Flavobacteriia</taxon>
        <taxon>Flavobacteriales</taxon>
        <taxon>Weeksellaceae</taxon>
        <taxon>Chryseobacterium group</taxon>
        <taxon>Chryseobacterium</taxon>
    </lineage>
</organism>
<reference evidence="2 3" key="2">
    <citation type="journal article" date="2016" name="Genome Announc.">
        <title>Draft Genome Sequence of a Biocontrol Rhizobacterium, Chryseobacterium kwangjuense Strain KJ1R5, Isolated from Pepper (Capsicum annuum).</title>
        <authorList>
            <person name="Jeong J.J."/>
            <person name="Park H."/>
            <person name="Park B.H."/>
            <person name="Mannaa M."/>
            <person name="Sang M.K."/>
            <person name="Choi I.G."/>
            <person name="Kim K.D."/>
        </authorList>
    </citation>
    <scope>NUCLEOTIDE SEQUENCE [LARGE SCALE GENOMIC DNA]</scope>
    <source>
        <strain evidence="2 3">KJ1R5</strain>
    </source>
</reference>
<proteinExistence type="predicted"/>
<dbReference type="EMBL" id="LPUR01000011">
    <property type="protein sequence ID" value="KXH83169.1"/>
    <property type="molecule type" value="Genomic_DNA"/>
</dbReference>